<accession>A0A1H9CG15</accession>
<proteinExistence type="predicted"/>
<evidence type="ECO:0000313" key="3">
    <source>
        <dbReference type="EMBL" id="SEQ00102.1"/>
    </source>
</evidence>
<name>A0A1H9CG15_9GAMM</name>
<dbReference type="Gene3D" id="3.40.50.150">
    <property type="entry name" value="Vaccinia Virus protein VP39"/>
    <property type="match status" value="1"/>
</dbReference>
<keyword evidence="1 3" id="KW-0808">Transferase</keyword>
<evidence type="ECO:0000259" key="2">
    <source>
        <dbReference type="Pfam" id="PF08242"/>
    </source>
</evidence>
<dbReference type="Pfam" id="PF08242">
    <property type="entry name" value="Methyltransf_12"/>
    <property type="match status" value="1"/>
</dbReference>
<feature type="domain" description="Methyltransferase type 12" evidence="2">
    <location>
        <begin position="43"/>
        <end position="135"/>
    </location>
</feature>
<dbReference type="InterPro" id="IPR029063">
    <property type="entry name" value="SAM-dependent_MTases_sf"/>
</dbReference>
<keyword evidence="4" id="KW-1185">Reference proteome</keyword>
<gene>
    <name evidence="3" type="ORF">SAMN04488038_10340</name>
</gene>
<reference evidence="3 4" key="1">
    <citation type="submission" date="2016-10" db="EMBL/GenBank/DDBJ databases">
        <authorList>
            <person name="de Groot N.N."/>
        </authorList>
    </citation>
    <scope>NUCLEOTIDE SEQUENCE [LARGE SCALE GENOMIC DNA]</scope>
    <source>
        <strain evidence="3 4">DSM 25927</strain>
    </source>
</reference>
<dbReference type="SUPFAM" id="SSF53335">
    <property type="entry name" value="S-adenosyl-L-methionine-dependent methyltransferases"/>
    <property type="match status" value="1"/>
</dbReference>
<dbReference type="GO" id="GO:0008168">
    <property type="term" value="F:methyltransferase activity"/>
    <property type="evidence" value="ECO:0007669"/>
    <property type="project" value="UniProtKB-KW"/>
</dbReference>
<dbReference type="AlphaFoldDB" id="A0A1H9CG15"/>
<evidence type="ECO:0000313" key="4">
    <source>
        <dbReference type="Proteomes" id="UP000199233"/>
    </source>
</evidence>
<dbReference type="GO" id="GO:0032259">
    <property type="term" value="P:methylation"/>
    <property type="evidence" value="ECO:0007669"/>
    <property type="project" value="UniProtKB-KW"/>
</dbReference>
<dbReference type="OrthoDB" id="9791837at2"/>
<sequence>MAVDHFAQKAARYEDNPSRVDNVATIAEAILRRFAFRPAMHLIDFGSDTGLLLEKIAPYVDRITAIDVSPAMNRQLADKRSRIACELELLEVDLEKTTLPLRVDGIISSMTMHHIADTAAMFAKFHAMLRDGGFIAIADLDCEDGSFHSEDTGVFHHGFEREAFAKLPADAGFASVRLDSVSVLRKPQGEYGVFLLSARRPGPDLANAQR</sequence>
<protein>
    <submittedName>
        <fullName evidence="3">Methyltransferase domain-containing protein</fullName>
    </submittedName>
</protein>
<dbReference type="STRING" id="489703.SAMN04488038_10340"/>
<keyword evidence="3" id="KW-0489">Methyltransferase</keyword>
<dbReference type="EMBL" id="FOFS01000003">
    <property type="protein sequence ID" value="SEQ00102.1"/>
    <property type="molecule type" value="Genomic_DNA"/>
</dbReference>
<dbReference type="CDD" id="cd02440">
    <property type="entry name" value="AdoMet_MTases"/>
    <property type="match status" value="1"/>
</dbReference>
<dbReference type="PANTHER" id="PTHR43861">
    <property type="entry name" value="TRANS-ACONITATE 2-METHYLTRANSFERASE-RELATED"/>
    <property type="match status" value="1"/>
</dbReference>
<evidence type="ECO:0000256" key="1">
    <source>
        <dbReference type="ARBA" id="ARBA00022679"/>
    </source>
</evidence>
<dbReference type="InterPro" id="IPR013217">
    <property type="entry name" value="Methyltransf_12"/>
</dbReference>
<dbReference type="PANTHER" id="PTHR43861:SF3">
    <property type="entry name" value="PUTATIVE (AFU_ORTHOLOGUE AFUA_2G14390)-RELATED"/>
    <property type="match status" value="1"/>
</dbReference>
<dbReference type="RefSeq" id="WP_093282563.1">
    <property type="nucleotide sequence ID" value="NZ_FOFS01000003.1"/>
</dbReference>
<organism evidence="3 4">
    <name type="scientific">Solimonas aquatica</name>
    <dbReference type="NCBI Taxonomy" id="489703"/>
    <lineage>
        <taxon>Bacteria</taxon>
        <taxon>Pseudomonadati</taxon>
        <taxon>Pseudomonadota</taxon>
        <taxon>Gammaproteobacteria</taxon>
        <taxon>Nevskiales</taxon>
        <taxon>Nevskiaceae</taxon>
        <taxon>Solimonas</taxon>
    </lineage>
</organism>
<dbReference type="Proteomes" id="UP000199233">
    <property type="component" value="Unassembled WGS sequence"/>
</dbReference>